<evidence type="ECO:0000313" key="3">
    <source>
        <dbReference type="EMBL" id="QIA64073.1"/>
    </source>
</evidence>
<dbReference type="EMBL" id="CP047475">
    <property type="protein sequence ID" value="QIA64073.1"/>
    <property type="molecule type" value="Genomic_DNA"/>
</dbReference>
<evidence type="ECO:0000313" key="4">
    <source>
        <dbReference type="Proteomes" id="UP000464262"/>
    </source>
</evidence>
<keyword evidence="1" id="KW-1133">Transmembrane helix</keyword>
<dbReference type="KEGG" id="vas:GT360_11370"/>
<protein>
    <submittedName>
        <fullName evidence="3">Pilus assembly protein</fullName>
    </submittedName>
</protein>
<keyword evidence="1" id="KW-0812">Transmembrane</keyword>
<feature type="transmembrane region" description="Helical" evidence="1">
    <location>
        <begin position="19"/>
        <end position="41"/>
    </location>
</feature>
<name>A0A7Z2T4K8_9VIBR</name>
<dbReference type="Pfam" id="PF07811">
    <property type="entry name" value="TadE"/>
    <property type="match status" value="1"/>
</dbReference>
<reference evidence="3 4" key="1">
    <citation type="submission" date="2020-01" db="EMBL/GenBank/DDBJ databases">
        <title>Whole genome and functional gene identification of agarase of Vibrio HN897.</title>
        <authorList>
            <person name="Liu Y."/>
            <person name="Zhao Z."/>
        </authorList>
    </citation>
    <scope>NUCLEOTIDE SEQUENCE [LARGE SCALE GENOMIC DNA]</scope>
    <source>
        <strain evidence="3 4">HN897</strain>
    </source>
</reference>
<organism evidence="3 4">
    <name type="scientific">Vibrio astriarenae</name>
    <dbReference type="NCBI Taxonomy" id="1481923"/>
    <lineage>
        <taxon>Bacteria</taxon>
        <taxon>Pseudomonadati</taxon>
        <taxon>Pseudomonadota</taxon>
        <taxon>Gammaproteobacteria</taxon>
        <taxon>Vibrionales</taxon>
        <taxon>Vibrionaceae</taxon>
        <taxon>Vibrio</taxon>
    </lineage>
</organism>
<sequence>MCVEKQNLRQQKGLAAVEFIVTIPVLLLIVVGMVEVGNALVKYNTLNKMVQSGVRYATSDIQGTSSYDQIADTTAIKNMVVYGESSSGGSSLLEGVGVDDVTVTHSSGYVTITLASSYTPVLLGLPDSSLYSVPLNASAVMRTAP</sequence>
<dbReference type="Proteomes" id="UP000464262">
    <property type="component" value="Chromosome 1"/>
</dbReference>
<feature type="domain" description="TadE-like" evidence="2">
    <location>
        <begin position="13"/>
        <end position="55"/>
    </location>
</feature>
<evidence type="ECO:0000256" key="1">
    <source>
        <dbReference type="SAM" id="Phobius"/>
    </source>
</evidence>
<gene>
    <name evidence="3" type="ORF">GT360_11370</name>
</gene>
<keyword evidence="1" id="KW-0472">Membrane</keyword>
<accession>A0A7Z2T4K8</accession>
<evidence type="ECO:0000259" key="2">
    <source>
        <dbReference type="Pfam" id="PF07811"/>
    </source>
</evidence>
<dbReference type="AlphaFoldDB" id="A0A7Z2T4K8"/>
<dbReference type="InterPro" id="IPR012495">
    <property type="entry name" value="TadE-like_dom"/>
</dbReference>
<keyword evidence="4" id="KW-1185">Reference proteome</keyword>
<proteinExistence type="predicted"/>